<protein>
    <submittedName>
        <fullName evidence="2">Uncharacterized protein</fullName>
    </submittedName>
</protein>
<dbReference type="AlphaFoldDB" id="A0A166BN03"/>
<name>A0A166BN03_9AGAM</name>
<feature type="compositionally biased region" description="Basic residues" evidence="1">
    <location>
        <begin position="1"/>
        <end position="10"/>
    </location>
</feature>
<reference evidence="2 3" key="1">
    <citation type="journal article" date="2016" name="Mol. Biol. Evol.">
        <title>Comparative Genomics of Early-Diverging Mushroom-Forming Fungi Provides Insights into the Origins of Lignocellulose Decay Capabilities.</title>
        <authorList>
            <person name="Nagy L.G."/>
            <person name="Riley R."/>
            <person name="Tritt A."/>
            <person name="Adam C."/>
            <person name="Daum C."/>
            <person name="Floudas D."/>
            <person name="Sun H."/>
            <person name="Yadav J.S."/>
            <person name="Pangilinan J."/>
            <person name="Larsson K.H."/>
            <person name="Matsuura K."/>
            <person name="Barry K."/>
            <person name="Labutti K."/>
            <person name="Kuo R."/>
            <person name="Ohm R.A."/>
            <person name="Bhattacharya S.S."/>
            <person name="Shirouzu T."/>
            <person name="Yoshinaga Y."/>
            <person name="Martin F.M."/>
            <person name="Grigoriev I.V."/>
            <person name="Hibbett D.S."/>
        </authorList>
    </citation>
    <scope>NUCLEOTIDE SEQUENCE [LARGE SCALE GENOMIC DNA]</scope>
    <source>
        <strain evidence="2 3">CBS 109695</strain>
    </source>
</reference>
<accession>A0A166BN03</accession>
<feature type="compositionally biased region" description="Low complexity" evidence="1">
    <location>
        <begin position="122"/>
        <end position="138"/>
    </location>
</feature>
<feature type="compositionally biased region" description="Basic and acidic residues" evidence="1">
    <location>
        <begin position="62"/>
        <end position="74"/>
    </location>
</feature>
<dbReference type="EMBL" id="KV417642">
    <property type="protein sequence ID" value="KZP12813.1"/>
    <property type="molecule type" value="Genomic_DNA"/>
</dbReference>
<feature type="compositionally biased region" description="Basic residues" evidence="1">
    <location>
        <begin position="42"/>
        <end position="61"/>
    </location>
</feature>
<organism evidence="2 3">
    <name type="scientific">Athelia psychrophila</name>
    <dbReference type="NCBI Taxonomy" id="1759441"/>
    <lineage>
        <taxon>Eukaryota</taxon>
        <taxon>Fungi</taxon>
        <taxon>Dikarya</taxon>
        <taxon>Basidiomycota</taxon>
        <taxon>Agaricomycotina</taxon>
        <taxon>Agaricomycetes</taxon>
        <taxon>Agaricomycetidae</taxon>
        <taxon>Atheliales</taxon>
        <taxon>Atheliaceae</taxon>
        <taxon>Athelia</taxon>
    </lineage>
</organism>
<evidence type="ECO:0000313" key="3">
    <source>
        <dbReference type="Proteomes" id="UP000076532"/>
    </source>
</evidence>
<evidence type="ECO:0000313" key="2">
    <source>
        <dbReference type="EMBL" id="KZP12813.1"/>
    </source>
</evidence>
<feature type="compositionally biased region" description="Polar residues" evidence="1">
    <location>
        <begin position="110"/>
        <end position="121"/>
    </location>
</feature>
<evidence type="ECO:0000256" key="1">
    <source>
        <dbReference type="SAM" id="MobiDB-lite"/>
    </source>
</evidence>
<gene>
    <name evidence="2" type="ORF">FIBSPDRAFT_961126</name>
</gene>
<sequence length="293" mass="33353">MSSKHSKSRQKPIQPASTETGRHCKRKRSLKPAPSEEEIILKHQKLKDRKARNQRIYYHRHRETEQAKARDRASKARAKRACPNNKDYGTGAHPQTSPTHAPTSPTHAPESSTTTSPQDNMSPISPCQSPSSSSIEPIQHYPSPPATNVPPDASNHHEDLSTAESLEDQFKQQWPQLTSRRRMVAIRRFLEDLQWMWGPVERWGSVLELQSARMKDTYADEIDSWLMLAYKKIRFGRLLLGYLSRVMEGAMSGDVEECRDLYLQGVQLTCQINACVTNLDAQVNSFREAMMDG</sequence>
<feature type="compositionally biased region" description="Low complexity" evidence="1">
    <location>
        <begin position="92"/>
        <end position="109"/>
    </location>
</feature>
<dbReference type="Proteomes" id="UP000076532">
    <property type="component" value="Unassembled WGS sequence"/>
</dbReference>
<keyword evidence="3" id="KW-1185">Reference proteome</keyword>
<feature type="region of interest" description="Disordered" evidence="1">
    <location>
        <begin position="1"/>
        <end position="169"/>
    </location>
</feature>
<proteinExistence type="predicted"/>